<dbReference type="AlphaFoldDB" id="A0A9X3LJW8"/>
<proteinExistence type="predicted"/>
<dbReference type="InterPro" id="IPR050270">
    <property type="entry name" value="DegV_domain_contain"/>
</dbReference>
<evidence type="ECO:0000259" key="1">
    <source>
        <dbReference type="PROSITE" id="PS51480"/>
    </source>
</evidence>
<comment type="caution">
    <text evidence="2">The sequence shown here is derived from an EMBL/GenBank/DDBJ whole genome shotgun (WGS) entry which is preliminary data.</text>
</comment>
<keyword evidence="3" id="KW-1185">Reference proteome</keyword>
<feature type="domain" description="DhaL" evidence="1">
    <location>
        <begin position="27"/>
        <end position="216"/>
    </location>
</feature>
<reference evidence="2" key="1">
    <citation type="submission" date="2022-02" db="EMBL/GenBank/DDBJ databases">
        <title>Corynebacterium sp. from urogenital microbiome.</title>
        <authorList>
            <person name="Cappelli E.A."/>
            <person name="Ribeiro T.G."/>
            <person name="Peixe L."/>
        </authorList>
    </citation>
    <scope>NUCLEOTIDE SEQUENCE</scope>
    <source>
        <strain evidence="2">C8Ua_174</strain>
    </source>
</reference>
<dbReference type="SMART" id="SM01120">
    <property type="entry name" value="Dak2"/>
    <property type="match status" value="1"/>
</dbReference>
<organism evidence="2 3">
    <name type="scientific">Corynebacterium evansiae</name>
    <dbReference type="NCBI Taxonomy" id="2913499"/>
    <lineage>
        <taxon>Bacteria</taxon>
        <taxon>Bacillati</taxon>
        <taxon>Actinomycetota</taxon>
        <taxon>Actinomycetes</taxon>
        <taxon>Mycobacteriales</taxon>
        <taxon>Corynebacteriaceae</taxon>
        <taxon>Corynebacterium</taxon>
    </lineage>
</organism>
<dbReference type="InterPro" id="IPR036117">
    <property type="entry name" value="DhaL_dom_sf"/>
</dbReference>
<gene>
    <name evidence="2" type="ORF">L8V00_03545</name>
</gene>
<dbReference type="InterPro" id="IPR048394">
    <property type="entry name" value="FakA-like_M"/>
</dbReference>
<dbReference type="Pfam" id="PF02734">
    <property type="entry name" value="Dak2"/>
    <property type="match status" value="1"/>
</dbReference>
<dbReference type="EMBL" id="JAKMUT010000002">
    <property type="protein sequence ID" value="MCZ9289284.1"/>
    <property type="molecule type" value="Genomic_DNA"/>
</dbReference>
<dbReference type="Pfam" id="PF13684">
    <property type="entry name" value="FakA-like_C"/>
    <property type="match status" value="1"/>
</dbReference>
<evidence type="ECO:0000313" key="2">
    <source>
        <dbReference type="EMBL" id="MCZ9289284.1"/>
    </source>
</evidence>
<name>A0A9X3LJW8_9CORY</name>
<dbReference type="GO" id="GO:0006071">
    <property type="term" value="P:glycerol metabolic process"/>
    <property type="evidence" value="ECO:0007669"/>
    <property type="project" value="InterPro"/>
</dbReference>
<dbReference type="Proteomes" id="UP001146469">
    <property type="component" value="Unassembled WGS sequence"/>
</dbReference>
<dbReference type="InterPro" id="IPR004007">
    <property type="entry name" value="DhaL_dom"/>
</dbReference>
<dbReference type="SUPFAM" id="SSF101473">
    <property type="entry name" value="DhaL-like"/>
    <property type="match status" value="1"/>
</dbReference>
<sequence>MKSRKAEAQPVAEAQPAHQAPAQLDACVVAQWARLSASRLREQSQAINALNVFPIPDSDTGSNMAHTMTTAVSAVDALEEGASLPEVTIALATGAVRGARGNSGLVLSQVMRALAEAASQGHIDGPAVADTLSQSVGFVRTAISTPVEGTVISVLDAAATAAHEAEPNLADVATRALHAAEGALANTPNQLPVLAEAGVVDAGGQGLVVILQALVDVLDGAGLIEDAPTPDHERTQQEVEVMFFFEGNLDALRELLEAHGNSVIVGPLSPESGTAHVHTNRAGEVIEKAFALGTVTDLRIEVLPADGEAVESGKPSTPAPAGAQARAEDQGPFIVALTPTGGVARLFEAAGAVAVASPNNKTLGEAVQGLGAGPIAVLTNGQDVAALQGLDGAREVDIIDTKSLVGGLAALAVNDPTVDWDDNVEEMIDAVEAQRYATCPPDTMVDTLSAMLADGGELVTLLWSAPATDQAAIEGLKATFAELYPDVQIDDHHIELQGNDHDPCLVQIGVE</sequence>
<dbReference type="SMART" id="SM01121">
    <property type="entry name" value="Dak1_2"/>
    <property type="match status" value="1"/>
</dbReference>
<accession>A0A9X3LJW8</accession>
<dbReference type="GO" id="GO:0004371">
    <property type="term" value="F:glycerone kinase activity"/>
    <property type="evidence" value="ECO:0007669"/>
    <property type="project" value="InterPro"/>
</dbReference>
<dbReference type="RefSeq" id="WP_269944221.1">
    <property type="nucleotide sequence ID" value="NZ_JAKMUT010000002.1"/>
</dbReference>
<dbReference type="PROSITE" id="PS51480">
    <property type="entry name" value="DHAL"/>
    <property type="match status" value="1"/>
</dbReference>
<dbReference type="PANTHER" id="PTHR33434">
    <property type="entry name" value="DEGV DOMAIN-CONTAINING PROTEIN DR_1986-RELATED"/>
    <property type="match status" value="1"/>
</dbReference>
<dbReference type="InterPro" id="IPR033470">
    <property type="entry name" value="FakA-like_C"/>
</dbReference>
<protein>
    <submittedName>
        <fullName evidence="2">DAK2 domain-containing protein</fullName>
    </submittedName>
</protein>
<dbReference type="PANTHER" id="PTHR33434:SF4">
    <property type="entry name" value="PHOSPHATASE PROTEIN"/>
    <property type="match status" value="1"/>
</dbReference>
<evidence type="ECO:0000313" key="3">
    <source>
        <dbReference type="Proteomes" id="UP001146469"/>
    </source>
</evidence>
<dbReference type="Gene3D" id="1.25.40.340">
    <property type="match status" value="1"/>
</dbReference>
<dbReference type="Pfam" id="PF21645">
    <property type="entry name" value="FakA-like_M"/>
    <property type="match status" value="1"/>
</dbReference>